<evidence type="ECO:0000259" key="8">
    <source>
        <dbReference type="Pfam" id="PF02687"/>
    </source>
</evidence>
<dbReference type="AlphaFoldDB" id="A0A167GB78"/>
<keyword evidence="2" id="KW-1003">Cell membrane</keyword>
<feature type="transmembrane region" description="Helical" evidence="7">
    <location>
        <begin position="262"/>
        <end position="288"/>
    </location>
</feature>
<comment type="similarity">
    <text evidence="6">Belongs to the ABC-4 integral membrane protein family.</text>
</comment>
<dbReference type="STRING" id="1300342.I596_327"/>
<feature type="domain" description="MacB-like periplasmic core" evidence="9">
    <location>
        <begin position="18"/>
        <end position="225"/>
    </location>
</feature>
<keyword evidence="11" id="KW-1185">Reference proteome</keyword>
<feature type="transmembrane region" description="Helical" evidence="7">
    <location>
        <begin position="413"/>
        <end position="436"/>
    </location>
</feature>
<evidence type="ECO:0000259" key="9">
    <source>
        <dbReference type="Pfam" id="PF12704"/>
    </source>
</evidence>
<keyword evidence="4 7" id="KW-1133">Transmembrane helix</keyword>
<keyword evidence="3 7" id="KW-0812">Transmembrane</keyword>
<dbReference type="Proteomes" id="UP000076830">
    <property type="component" value="Chromosome"/>
</dbReference>
<organism evidence="10 11">
    <name type="scientific">Dokdonella koreensis DS-123</name>
    <dbReference type="NCBI Taxonomy" id="1300342"/>
    <lineage>
        <taxon>Bacteria</taxon>
        <taxon>Pseudomonadati</taxon>
        <taxon>Pseudomonadota</taxon>
        <taxon>Gammaproteobacteria</taxon>
        <taxon>Lysobacterales</taxon>
        <taxon>Rhodanobacteraceae</taxon>
        <taxon>Dokdonella</taxon>
    </lineage>
</organism>
<dbReference type="Pfam" id="PF02687">
    <property type="entry name" value="FtsX"/>
    <property type="match status" value="2"/>
</dbReference>
<proteinExistence type="inferred from homology"/>
<evidence type="ECO:0000256" key="6">
    <source>
        <dbReference type="ARBA" id="ARBA00038076"/>
    </source>
</evidence>
<feature type="domain" description="ABC3 transporter permease C-terminal" evidence="8">
    <location>
        <begin position="268"/>
        <end position="389"/>
    </location>
</feature>
<evidence type="ECO:0000313" key="10">
    <source>
        <dbReference type="EMBL" id="ANB16364.1"/>
    </source>
</evidence>
<dbReference type="RefSeq" id="WP_067643182.1">
    <property type="nucleotide sequence ID" value="NZ_CP015249.1"/>
</dbReference>
<dbReference type="EMBL" id="CP015249">
    <property type="protein sequence ID" value="ANB16364.1"/>
    <property type="molecule type" value="Genomic_DNA"/>
</dbReference>
<sequence length="798" mass="83551">MNPGHLLRAAWKHRAANAVTVATLAVTVAVVLAALALAHNFFVSPWTYDSVRLGVLTHRAAADTRSLYGFSAEEFRTLRDSALFEQLVASRGRPVALEGPDGYPTRMLMVQTQPSARTVTGVAPALGRFLADEDRAGSPTTVISHALWQSHFGGDPAVLGRALRVEDAVYTVVGVMPDRFHFMGGDLWVPHASDLDTDQDAARPYVVNVRFKPGTDLPSLRGALATLSQRLVAAAPASRYLPGWTITGEYVIDAVMGPMRPAVGLLVVASLLMLLVVLANVATLINIRQVVTEPQLAVRLALGATSRRLYADAFATNLLLAAVGVGLGWALGGGVFERIVGMISADWIPRELEGRFVYAGASLRWMPLMVVGCAALMTLSQWPRLRRIDAQAAVRTSARTGAGAGVLRGVRGLAALQVAAATVVGVLAFCVGAGTADIRARALGMRVDGVASTRLTLPQAAYPDPAARRQFAERLREALRAEPGVADAAFVDAAPFQRYRRQTALRADLAGGPQELSVGLSSSLGPVPDVLGLGLLHGRYLDDARDGANAPPVAVVSRALALQVWGTDDVLGRTLSLASDAEAPARRIVGVLDDIRYGGALAEPERLVFIPHAQDPALPAAFVVLASGRDGRVPAADVLARAAAGVDPRVPLFDTVRLADRAQESVAGLNLAEAAFRVFAVLAVVLALMGTVVVLSFLLAVRQREYAVRSALGAAPARLARGVVGEGVGIGLFGALAGLAAAWGVAGLVDASLYGATPWRWLAAAAVGAGLLVAVTLATLSPARRAAASDPMLALRSD</sequence>
<dbReference type="PANTHER" id="PTHR30572:SF4">
    <property type="entry name" value="ABC TRANSPORTER PERMEASE YTRF"/>
    <property type="match status" value="1"/>
</dbReference>
<accession>A0A167GB78</accession>
<dbReference type="InterPro" id="IPR025857">
    <property type="entry name" value="MacB_PCD"/>
</dbReference>
<keyword evidence="5 7" id="KW-0472">Membrane</keyword>
<name>A0A167GB78_9GAMM</name>
<dbReference type="GO" id="GO:0022857">
    <property type="term" value="F:transmembrane transporter activity"/>
    <property type="evidence" value="ECO:0007669"/>
    <property type="project" value="TreeGrafter"/>
</dbReference>
<dbReference type="GO" id="GO:0005886">
    <property type="term" value="C:plasma membrane"/>
    <property type="evidence" value="ECO:0007669"/>
    <property type="project" value="UniProtKB-SubCell"/>
</dbReference>
<evidence type="ECO:0000256" key="1">
    <source>
        <dbReference type="ARBA" id="ARBA00004651"/>
    </source>
</evidence>
<feature type="transmembrane region" description="Helical" evidence="7">
    <location>
        <begin position="678"/>
        <end position="701"/>
    </location>
</feature>
<dbReference type="OrthoDB" id="6008773at2"/>
<evidence type="ECO:0000256" key="3">
    <source>
        <dbReference type="ARBA" id="ARBA00022692"/>
    </source>
</evidence>
<evidence type="ECO:0000256" key="2">
    <source>
        <dbReference type="ARBA" id="ARBA00022475"/>
    </source>
</evidence>
<evidence type="ECO:0000256" key="7">
    <source>
        <dbReference type="SAM" id="Phobius"/>
    </source>
</evidence>
<dbReference type="InterPro" id="IPR003838">
    <property type="entry name" value="ABC3_permease_C"/>
</dbReference>
<gene>
    <name evidence="10" type="ORF">I596_327</name>
</gene>
<evidence type="ECO:0000313" key="11">
    <source>
        <dbReference type="Proteomes" id="UP000076830"/>
    </source>
</evidence>
<dbReference type="PATRIC" id="fig|1300342.3.peg.317"/>
<feature type="transmembrane region" description="Helical" evidence="7">
    <location>
        <begin position="309"/>
        <end position="336"/>
    </location>
</feature>
<feature type="transmembrane region" description="Helical" evidence="7">
    <location>
        <begin position="722"/>
        <end position="749"/>
    </location>
</feature>
<feature type="transmembrane region" description="Helical" evidence="7">
    <location>
        <begin position="761"/>
        <end position="780"/>
    </location>
</feature>
<protein>
    <submittedName>
        <fullName evidence="10">Permease</fullName>
    </submittedName>
</protein>
<comment type="subcellular location">
    <subcellularLocation>
        <location evidence="1">Cell membrane</location>
        <topology evidence="1">Multi-pass membrane protein</topology>
    </subcellularLocation>
</comment>
<evidence type="ECO:0000256" key="4">
    <source>
        <dbReference type="ARBA" id="ARBA00022989"/>
    </source>
</evidence>
<dbReference type="PANTHER" id="PTHR30572">
    <property type="entry name" value="MEMBRANE COMPONENT OF TRANSPORTER-RELATED"/>
    <property type="match status" value="1"/>
</dbReference>
<dbReference type="KEGG" id="dko:I596_327"/>
<feature type="domain" description="ABC3 transporter permease C-terminal" evidence="8">
    <location>
        <begin position="678"/>
        <end position="789"/>
    </location>
</feature>
<feature type="transmembrane region" description="Helical" evidence="7">
    <location>
        <begin position="356"/>
        <end position="379"/>
    </location>
</feature>
<evidence type="ECO:0000256" key="5">
    <source>
        <dbReference type="ARBA" id="ARBA00023136"/>
    </source>
</evidence>
<dbReference type="Pfam" id="PF12704">
    <property type="entry name" value="MacB_PCD"/>
    <property type="match status" value="2"/>
</dbReference>
<feature type="domain" description="MacB-like periplasmic core" evidence="9">
    <location>
        <begin position="421"/>
        <end position="618"/>
    </location>
</feature>
<dbReference type="InterPro" id="IPR050250">
    <property type="entry name" value="Macrolide_Exporter_MacB"/>
</dbReference>
<reference evidence="10 11" key="1">
    <citation type="submission" date="2016-04" db="EMBL/GenBank/DDBJ databases">
        <title>Complete genome sequence of Dokdonella koreensis DS-123T.</title>
        <authorList>
            <person name="Kim J.F."/>
            <person name="Lee H."/>
            <person name="Kwak M.-J."/>
        </authorList>
    </citation>
    <scope>NUCLEOTIDE SEQUENCE [LARGE SCALE GENOMIC DNA]</scope>
    <source>
        <strain evidence="10 11">DS-123</strain>
    </source>
</reference>